<feature type="binding site" evidence="3">
    <location>
        <begin position="226"/>
        <end position="237"/>
    </location>
    <ligand>
        <name>substrate</name>
    </ligand>
</feature>
<dbReference type="PANTHER" id="PTHR12978">
    <property type="entry name" value="HISTIDINE TRIAD HIT PROTEIN MEMBER"/>
    <property type="match status" value="1"/>
</dbReference>
<evidence type="ECO:0000313" key="5">
    <source>
        <dbReference type="Proteomes" id="UP000242525"/>
    </source>
</evidence>
<dbReference type="STRING" id="1173061.A0A0J9X5X9"/>
<dbReference type="GO" id="GO:0000932">
    <property type="term" value="C:P-body"/>
    <property type="evidence" value="ECO:0007669"/>
    <property type="project" value="TreeGrafter"/>
</dbReference>
<dbReference type="InterPro" id="IPR008594">
    <property type="entry name" value="DcpS/DCS2"/>
</dbReference>
<dbReference type="InterPro" id="IPR011145">
    <property type="entry name" value="Scavenger_mRNA_decap_enz_N"/>
</dbReference>
<dbReference type="Gene3D" id="3.30.428.10">
    <property type="entry name" value="HIT-like"/>
    <property type="match status" value="1"/>
</dbReference>
<dbReference type="Pfam" id="PF11969">
    <property type="entry name" value="DcpS_C"/>
    <property type="match status" value="1"/>
</dbReference>
<evidence type="ECO:0000256" key="3">
    <source>
        <dbReference type="PIRSR" id="PIRSR028973-2"/>
    </source>
</evidence>
<dbReference type="GO" id="GO:0016787">
    <property type="term" value="F:hydrolase activity"/>
    <property type="evidence" value="ECO:0007669"/>
    <property type="project" value="UniProtKB-KW"/>
</dbReference>
<evidence type="ECO:0000256" key="2">
    <source>
        <dbReference type="PIRSR" id="PIRSR028973-1"/>
    </source>
</evidence>
<reference evidence="4" key="1">
    <citation type="submission" date="2014-03" db="EMBL/GenBank/DDBJ databases">
        <authorList>
            <person name="Casaregola S."/>
        </authorList>
    </citation>
    <scope>NUCLEOTIDE SEQUENCE [LARGE SCALE GENOMIC DNA]</scope>
    <source>
        <strain evidence="4">CLIB 918</strain>
    </source>
</reference>
<name>A0A0J9X5X9_GEOCN</name>
<evidence type="ECO:0000313" key="4">
    <source>
        <dbReference type="EMBL" id="CDO52582.1"/>
    </source>
</evidence>
<sequence length="293" mass="33925">MNSIISDFKYEETLDTDLASKSIILLGRVKDQQAIVTLEKVAFSLDGAKDISALGLLEIEEQDHNDVYFKGVGTMAQNLDRPATKINIIYPATETHIKKYRQQKKRVVLETPELYQKIVLPYISSMRGDRIKWVYNILHEGYEADRVLLRDDDPVNGFVLLPDLKWDLVSLSSLYFVAIVMRNDIASLRDLNSSHIPYLTLLREQILIAIKDKYGLDRSQLLLYIHYQPSYYHFHIHVTHIDLERRGSSFSILLDNVIDQLQFLGPEGFLQSTFSYFIKENHDLWAKGFALEK</sequence>
<dbReference type="SUPFAM" id="SSF54197">
    <property type="entry name" value="HIT-like"/>
    <property type="match status" value="1"/>
</dbReference>
<protein>
    <submittedName>
        <fullName evidence="4">Similar to Saccharomyces cerevisiae YLR270W DCS1 Non-essential hydrolase involved in mRNA decapping</fullName>
    </submittedName>
</protein>
<feature type="binding site" evidence="3">
    <location>
        <position position="133"/>
    </location>
    <ligand>
        <name>substrate</name>
    </ligand>
</feature>
<keyword evidence="5" id="KW-1185">Reference proteome</keyword>
<accession>A0A0J9X5X9</accession>
<keyword evidence="4" id="KW-0378">Hydrolase</keyword>
<organism evidence="4 5">
    <name type="scientific">Geotrichum candidum</name>
    <name type="common">Oospora lactis</name>
    <name type="synonym">Dipodascus geotrichum</name>
    <dbReference type="NCBI Taxonomy" id="1173061"/>
    <lineage>
        <taxon>Eukaryota</taxon>
        <taxon>Fungi</taxon>
        <taxon>Dikarya</taxon>
        <taxon>Ascomycota</taxon>
        <taxon>Saccharomycotina</taxon>
        <taxon>Dipodascomycetes</taxon>
        <taxon>Dipodascales</taxon>
        <taxon>Dipodascaceae</taxon>
        <taxon>Geotrichum</taxon>
    </lineage>
</organism>
<dbReference type="InterPro" id="IPR036265">
    <property type="entry name" value="HIT-like_sf"/>
</dbReference>
<comment type="caution">
    <text evidence="4">The sequence shown here is derived from an EMBL/GenBank/DDBJ whole genome shotgun (WGS) entry which is preliminary data.</text>
</comment>
<dbReference type="GO" id="GO:0005634">
    <property type="term" value="C:nucleus"/>
    <property type="evidence" value="ECO:0007669"/>
    <property type="project" value="TreeGrafter"/>
</dbReference>
<feature type="active site" description="Nucleophile" evidence="2">
    <location>
        <position position="235"/>
    </location>
</feature>
<dbReference type="PANTHER" id="PTHR12978:SF0">
    <property type="entry name" value="M7GPPPX DIPHOSPHATASE"/>
    <property type="match status" value="1"/>
</dbReference>
<comment type="similarity">
    <text evidence="1">Belongs to the HIT family.</text>
</comment>
<dbReference type="AlphaFoldDB" id="A0A0J9X5X9"/>
<feature type="binding site" evidence="3">
    <location>
        <position position="163"/>
    </location>
    <ligand>
        <name>substrate</name>
    </ligand>
</feature>
<dbReference type="EMBL" id="CCBN010000003">
    <property type="protein sequence ID" value="CDO52582.1"/>
    <property type="molecule type" value="Genomic_DNA"/>
</dbReference>
<feature type="binding site" evidence="3">
    <location>
        <position position="165"/>
    </location>
    <ligand>
        <name>substrate</name>
    </ligand>
</feature>
<evidence type="ECO:0000256" key="1">
    <source>
        <dbReference type="ARBA" id="ARBA00010208"/>
    </source>
</evidence>
<dbReference type="OrthoDB" id="10264956at2759"/>
<proteinExistence type="inferred from homology"/>
<dbReference type="SUPFAM" id="SSF102860">
    <property type="entry name" value="mRNA decapping enzyme DcpS N-terminal domain"/>
    <property type="match status" value="1"/>
</dbReference>
<dbReference type="Gene3D" id="3.30.200.40">
    <property type="entry name" value="Scavenger mRNA decapping enzyme, N-terminal domain"/>
    <property type="match status" value="1"/>
</dbReference>
<dbReference type="PIRSF" id="PIRSF028973">
    <property type="entry name" value="Scavenger_mRNA_decap_enz"/>
    <property type="match status" value="1"/>
</dbReference>
<dbReference type="GO" id="GO:0000340">
    <property type="term" value="F:RNA 7-methylguanosine cap binding"/>
    <property type="evidence" value="ECO:0007669"/>
    <property type="project" value="TreeGrafter"/>
</dbReference>
<dbReference type="GO" id="GO:0000290">
    <property type="term" value="P:deadenylation-dependent decapping of nuclear-transcribed mRNA"/>
    <property type="evidence" value="ECO:0007669"/>
    <property type="project" value="InterPro"/>
</dbReference>
<gene>
    <name evidence="4" type="ORF">BN980_GECA03s04168g</name>
</gene>
<dbReference type="Proteomes" id="UP000242525">
    <property type="component" value="Unassembled WGS sequence"/>
</dbReference>
<feature type="binding site" evidence="3">
    <location>
        <position position="143"/>
    </location>
    <ligand>
        <name>substrate</name>
    </ligand>
</feature>
<dbReference type="Pfam" id="PF05652">
    <property type="entry name" value="DcpS"/>
    <property type="match status" value="1"/>
</dbReference>